<dbReference type="SUPFAM" id="SSF101908">
    <property type="entry name" value="Putative isomerase YbhE"/>
    <property type="match status" value="1"/>
</dbReference>
<evidence type="ECO:0000313" key="2">
    <source>
        <dbReference type="EMBL" id="OWJ66021.1"/>
    </source>
</evidence>
<proteinExistence type="predicted"/>
<evidence type="ECO:0000256" key="1">
    <source>
        <dbReference type="SAM" id="MobiDB-lite"/>
    </source>
</evidence>
<dbReference type="Proteomes" id="UP000196655">
    <property type="component" value="Unassembled WGS sequence"/>
</dbReference>
<gene>
    <name evidence="2" type="ORF">BWR60_16485</name>
</gene>
<accession>A0A211ZL73</accession>
<dbReference type="EMBL" id="NHON01000029">
    <property type="protein sequence ID" value="OWJ66021.1"/>
    <property type="molecule type" value="Genomic_DNA"/>
</dbReference>
<dbReference type="SUPFAM" id="SSF50969">
    <property type="entry name" value="YVTN repeat-like/Quinoprotein amine dehydrogenase"/>
    <property type="match status" value="1"/>
</dbReference>
<feature type="region of interest" description="Disordered" evidence="1">
    <location>
        <begin position="1"/>
        <end position="44"/>
    </location>
</feature>
<name>A0A211ZL73_9PROT</name>
<organism evidence="2 3">
    <name type="scientific">Inquilinus limosus</name>
    <dbReference type="NCBI Taxonomy" id="171674"/>
    <lineage>
        <taxon>Bacteria</taxon>
        <taxon>Pseudomonadati</taxon>
        <taxon>Pseudomonadota</taxon>
        <taxon>Alphaproteobacteria</taxon>
        <taxon>Rhodospirillales</taxon>
        <taxon>Rhodospirillaceae</taxon>
        <taxon>Inquilinus</taxon>
    </lineage>
</organism>
<evidence type="ECO:0000313" key="3">
    <source>
        <dbReference type="Proteomes" id="UP000196655"/>
    </source>
</evidence>
<comment type="caution">
    <text evidence="2">The sequence shown here is derived from an EMBL/GenBank/DDBJ whole genome shotgun (WGS) entry which is preliminary data.</text>
</comment>
<sequence>MARRRNRPVESGTGHHGPVPDISACRQPTQSKEESIVGEPEATSLSERIRQTALRCSRQIALGLALAISSAGLAQAQELAARADQTAYGGRIGVPLRQGDFVYLPAGATVAAWDYRDPAAPRLAGDTRRQPLPGVITGIASRGRYLYASWQRQDGTSGLAIYSLLDPGRPRLVDGGALRTSAAAEAITAIAIDGDYLYAFDAERGVVVHSLADPLYPKAIRVVEGGPAEVVGVAGNRIFTSARTMIGDTLLQVFDNSRKTLPKKVTSANLDGFANFRLQFAWPLAVGFGLGVNLYYLPPWGGQPLLWGSADPGEALFNGFVAGDKAYGFGASGVSAWSLRLPVRRVGHVDFGNAFAAETTAVQGRWGWVATTTDQLALFDTSRTARLASVVDTIGGADIQDAALVDRTLVLLQNVYGLSAASDDDLTPTGRFDADLPKAKQDRAFEDMAVDGKRAYLASWGYGLIVADLSDPSSPRELGRLPAQFSSAIAGKGRHVYLGTATNGGSVTSVDVSNPANPVVRNAVPVDTRVERLQLAGTLLFAATAPDVAGGVPGGLRIFDVGNPSQISEIGRYSDDCEFASDLALSGDARTVHLRCSTGLHILDVSQPGRPVRLGFYAAGQGGAAVALGSGSVFVATAGDVEEVDVRNPRRPTLLNRYHLPAEAQRLRVMPGRRLFVFTGPGGLQIIKL</sequence>
<dbReference type="OrthoDB" id="136825at2"/>
<dbReference type="InterPro" id="IPR013211">
    <property type="entry name" value="LVIVD"/>
</dbReference>
<dbReference type="Pfam" id="PF08309">
    <property type="entry name" value="LVIVD"/>
    <property type="match status" value="3"/>
</dbReference>
<dbReference type="STRING" id="1122125.GCA_000423185_05280"/>
<dbReference type="InterPro" id="IPR011044">
    <property type="entry name" value="Quino_amine_DH_bsu"/>
</dbReference>
<dbReference type="AlphaFoldDB" id="A0A211ZL73"/>
<reference evidence="3" key="1">
    <citation type="submission" date="2017-05" db="EMBL/GenBank/DDBJ databases">
        <authorList>
            <person name="Macchi M."/>
            <person name="Festa S."/>
            <person name="Coppotelli B.M."/>
            <person name="Morelli I.S."/>
        </authorList>
    </citation>
    <scope>NUCLEOTIDE SEQUENCE [LARGE SCALE GENOMIC DNA]</scope>
    <source>
        <strain evidence="3">I</strain>
    </source>
</reference>
<keyword evidence="3" id="KW-1185">Reference proteome</keyword>
<protein>
    <submittedName>
        <fullName evidence="2">Uncharacterized protein</fullName>
    </submittedName>
</protein>